<organism evidence="4 5">
    <name type="scientific">Mucilaginibacter panaciglaebae</name>
    <dbReference type="NCBI Taxonomy" id="502331"/>
    <lineage>
        <taxon>Bacteria</taxon>
        <taxon>Pseudomonadati</taxon>
        <taxon>Bacteroidota</taxon>
        <taxon>Sphingobacteriia</taxon>
        <taxon>Sphingobacteriales</taxon>
        <taxon>Sphingobacteriaceae</taxon>
        <taxon>Mucilaginibacter</taxon>
    </lineage>
</organism>
<protein>
    <submittedName>
        <fullName evidence="4">D-alanyl-D-alanine carboxypeptidase/D-alanyl-D-alanine-endopeptidase</fullName>
    </submittedName>
</protein>
<evidence type="ECO:0000313" key="4">
    <source>
        <dbReference type="EMBL" id="GAA4089331.1"/>
    </source>
</evidence>
<dbReference type="RefSeq" id="WP_345101195.1">
    <property type="nucleotide sequence ID" value="NZ_BAABCV010000002.1"/>
</dbReference>
<evidence type="ECO:0000313" key="5">
    <source>
        <dbReference type="Proteomes" id="UP001500841"/>
    </source>
</evidence>
<dbReference type="PRINTS" id="PR00922">
    <property type="entry name" value="DADACBPTASE3"/>
</dbReference>
<keyword evidence="2" id="KW-0378">Hydrolase</keyword>
<proteinExistence type="inferred from homology"/>
<dbReference type="SUPFAM" id="SSF56601">
    <property type="entry name" value="beta-lactamase/transpeptidase-like"/>
    <property type="match status" value="1"/>
</dbReference>
<dbReference type="Pfam" id="PF02113">
    <property type="entry name" value="Peptidase_S13"/>
    <property type="match status" value="1"/>
</dbReference>
<dbReference type="PANTHER" id="PTHR30023">
    <property type="entry name" value="D-ALANYL-D-ALANINE CARBOXYPEPTIDASE"/>
    <property type="match status" value="1"/>
</dbReference>
<reference evidence="5" key="1">
    <citation type="journal article" date="2019" name="Int. J. Syst. Evol. Microbiol.">
        <title>The Global Catalogue of Microorganisms (GCM) 10K type strain sequencing project: providing services to taxonomists for standard genome sequencing and annotation.</title>
        <authorList>
            <consortium name="The Broad Institute Genomics Platform"/>
            <consortium name="The Broad Institute Genome Sequencing Center for Infectious Disease"/>
            <person name="Wu L."/>
            <person name="Ma J."/>
        </authorList>
    </citation>
    <scope>NUCLEOTIDE SEQUENCE [LARGE SCALE GENOMIC DNA]</scope>
    <source>
        <strain evidence="5">JCM 17085</strain>
    </source>
</reference>
<dbReference type="NCBIfam" id="TIGR00666">
    <property type="entry name" value="PBP4"/>
    <property type="match status" value="1"/>
</dbReference>
<dbReference type="EMBL" id="BAABCV010000002">
    <property type="protein sequence ID" value="GAA4089331.1"/>
    <property type="molecule type" value="Genomic_DNA"/>
</dbReference>
<keyword evidence="3" id="KW-0732">Signal</keyword>
<gene>
    <name evidence="4" type="primary">dacB</name>
    <name evidence="4" type="ORF">GCM10022392_08340</name>
</gene>
<dbReference type="Gene3D" id="3.50.80.20">
    <property type="entry name" value="D-Ala-D-Ala carboxypeptidase C, peptidase S13"/>
    <property type="match status" value="1"/>
</dbReference>
<dbReference type="InterPro" id="IPR012338">
    <property type="entry name" value="Beta-lactam/transpept-like"/>
</dbReference>
<dbReference type="Gene3D" id="3.40.710.10">
    <property type="entry name" value="DD-peptidase/beta-lactamase superfamily"/>
    <property type="match status" value="2"/>
</dbReference>
<dbReference type="InterPro" id="IPR000667">
    <property type="entry name" value="Peptidase_S13"/>
</dbReference>
<keyword evidence="5" id="KW-1185">Reference proteome</keyword>
<feature type="signal peptide" evidence="3">
    <location>
        <begin position="1"/>
        <end position="22"/>
    </location>
</feature>
<keyword evidence="4" id="KW-0121">Carboxypeptidase</keyword>
<comment type="similarity">
    <text evidence="1">Belongs to the peptidase S13 family.</text>
</comment>
<name>A0ABP7WIX8_9SPHI</name>
<evidence type="ECO:0000256" key="3">
    <source>
        <dbReference type="SAM" id="SignalP"/>
    </source>
</evidence>
<keyword evidence="4" id="KW-0645">Protease</keyword>
<accession>A0ABP7WIX8</accession>
<evidence type="ECO:0000256" key="2">
    <source>
        <dbReference type="ARBA" id="ARBA00022801"/>
    </source>
</evidence>
<dbReference type="PANTHER" id="PTHR30023:SF0">
    <property type="entry name" value="PENICILLIN-SENSITIVE CARBOXYPEPTIDASE A"/>
    <property type="match status" value="1"/>
</dbReference>
<feature type="chain" id="PRO_5045790360" evidence="3">
    <location>
        <begin position="23"/>
        <end position="474"/>
    </location>
</feature>
<dbReference type="Proteomes" id="UP001500841">
    <property type="component" value="Unassembled WGS sequence"/>
</dbReference>
<comment type="caution">
    <text evidence="4">The sequence shown here is derived from an EMBL/GenBank/DDBJ whole genome shotgun (WGS) entry which is preliminary data.</text>
</comment>
<evidence type="ECO:0000256" key="1">
    <source>
        <dbReference type="ARBA" id="ARBA00006096"/>
    </source>
</evidence>
<dbReference type="GO" id="GO:0004180">
    <property type="term" value="F:carboxypeptidase activity"/>
    <property type="evidence" value="ECO:0007669"/>
    <property type="project" value="UniProtKB-KW"/>
</dbReference>
<sequence length="474" mass="51963">MMKNRLKALFSLLLITVTQSWAQNTLQQKLSTAFNRLQASEQCRYGTVSLTVLDAKTGERVFTANADAGLAPGSTLKTVTTITAFNLLGKDFRYQTPFGYNGTINNGTLNGDIIIKGSGDPTLGSWRWENTTQTYVLNAFVAALKKAGIRKINGRIIGDDSAYGTQSIPDGWIWQDLGTYYGAGATALCWHENQFDINLKTGPVGTPIKVSGTTPAVPYLTFKSELTNGVAGTGDNAYPYLPAGLTNIVYLRGTYAVDQTKKLVAAAYPDPAYDAAFRLLDTLRRLGITVTGTAESSLSLTAKNQQTPAITTTLTIHPSPTLSQIVYWTNRKSLNLYAEELLKALVAKTGGKEVTTPNGITILQNFWKARGIDVNSMDMVDGCGLSPEDRITTMTVATIMQSARKEAWYADFYESLPIYNDMHMKSGSIHNVQAYTGYQTHQGRELVFSIMVNNYNGPGKNIREEIFRVLDELK</sequence>